<protein>
    <recommendedName>
        <fullName evidence="2">DUF1468 domain-containing protein</fullName>
    </recommendedName>
</protein>
<keyword evidence="1" id="KW-1133">Transmembrane helix</keyword>
<dbReference type="RefSeq" id="WP_103680672.1">
    <property type="nucleotide sequence ID" value="NZ_LPWH01000110.1"/>
</dbReference>
<name>A0A2S4JHZ4_9SPIO</name>
<dbReference type="EMBL" id="LPWH01000110">
    <property type="protein sequence ID" value="POQ99174.1"/>
    <property type="molecule type" value="Genomic_DNA"/>
</dbReference>
<sequence length="169" mass="18441">MNQEKDATPGSARPADVVGADLVFSVFLMAGSLWTFSQALGMRVYGRLLDAPGIFPMVLSASIFFMALVIFVMSLKKGGARKAVHTLSRPLEVLRNQRLIRVSIIATMIVLYGFVLIPLLSYGIASFIFLSSLLWYLKAAKPLGIVVISASTALIIVFLFRSVLHIPLP</sequence>
<dbReference type="InterPro" id="IPR009936">
    <property type="entry name" value="DUF1468"/>
</dbReference>
<evidence type="ECO:0000256" key="1">
    <source>
        <dbReference type="SAM" id="Phobius"/>
    </source>
</evidence>
<dbReference type="Proteomes" id="UP000237350">
    <property type="component" value="Unassembled WGS sequence"/>
</dbReference>
<comment type="caution">
    <text evidence="3">The sequence shown here is derived from an EMBL/GenBank/DDBJ whole genome shotgun (WGS) entry which is preliminary data.</text>
</comment>
<dbReference type="Pfam" id="PF07331">
    <property type="entry name" value="TctB"/>
    <property type="match status" value="1"/>
</dbReference>
<keyword evidence="4" id="KW-1185">Reference proteome</keyword>
<keyword evidence="1" id="KW-0472">Membrane</keyword>
<dbReference type="AlphaFoldDB" id="A0A2S4JHZ4"/>
<organism evidence="3 4">
    <name type="scientific">Alkalispirochaeta sphaeroplastigenens</name>
    <dbReference type="NCBI Taxonomy" id="1187066"/>
    <lineage>
        <taxon>Bacteria</taxon>
        <taxon>Pseudomonadati</taxon>
        <taxon>Spirochaetota</taxon>
        <taxon>Spirochaetia</taxon>
        <taxon>Spirochaetales</taxon>
        <taxon>Spirochaetaceae</taxon>
        <taxon>Alkalispirochaeta</taxon>
    </lineage>
</organism>
<keyword evidence="1" id="KW-0812">Transmembrane</keyword>
<reference evidence="4" key="1">
    <citation type="submission" date="2015-12" db="EMBL/GenBank/DDBJ databases">
        <authorList>
            <person name="Lodha T.D."/>
            <person name="Chintalapati S."/>
            <person name="Chintalapati V.R."/>
            <person name="Sravanthi T."/>
        </authorList>
    </citation>
    <scope>NUCLEOTIDE SEQUENCE [LARGE SCALE GENOMIC DNA]</scope>
    <source>
        <strain evidence="4">JC133</strain>
    </source>
</reference>
<evidence type="ECO:0000313" key="4">
    <source>
        <dbReference type="Proteomes" id="UP000237350"/>
    </source>
</evidence>
<feature type="domain" description="DUF1468" evidence="2">
    <location>
        <begin position="24"/>
        <end position="169"/>
    </location>
</feature>
<gene>
    <name evidence="3" type="ORF">AU468_10495</name>
</gene>
<accession>A0A2S4JHZ4</accession>
<feature type="transmembrane region" description="Helical" evidence="1">
    <location>
        <begin position="143"/>
        <end position="164"/>
    </location>
</feature>
<feature type="transmembrane region" description="Helical" evidence="1">
    <location>
        <begin position="104"/>
        <end position="137"/>
    </location>
</feature>
<feature type="transmembrane region" description="Helical" evidence="1">
    <location>
        <begin position="54"/>
        <end position="75"/>
    </location>
</feature>
<evidence type="ECO:0000313" key="3">
    <source>
        <dbReference type="EMBL" id="POQ99174.1"/>
    </source>
</evidence>
<proteinExistence type="predicted"/>
<evidence type="ECO:0000259" key="2">
    <source>
        <dbReference type="Pfam" id="PF07331"/>
    </source>
</evidence>
<feature type="transmembrane region" description="Helical" evidence="1">
    <location>
        <begin position="12"/>
        <end position="34"/>
    </location>
</feature>